<dbReference type="InterPro" id="IPR010982">
    <property type="entry name" value="Lambda_DNA-bd_dom_sf"/>
</dbReference>
<dbReference type="SUPFAM" id="SSF47413">
    <property type="entry name" value="lambda repressor-like DNA-binding domains"/>
    <property type="match status" value="1"/>
</dbReference>
<dbReference type="InterPro" id="IPR001387">
    <property type="entry name" value="Cro/C1-type_HTH"/>
</dbReference>
<dbReference type="EMBL" id="ATBB01000034">
    <property type="protein sequence ID" value="EQC58252.1"/>
    <property type="molecule type" value="Genomic_DNA"/>
</dbReference>
<dbReference type="Gene3D" id="1.10.260.40">
    <property type="entry name" value="lambda repressor-like DNA-binding domains"/>
    <property type="match status" value="1"/>
</dbReference>
<dbReference type="Gene3D" id="1.25.40.400">
    <property type="match status" value="1"/>
</dbReference>
<dbReference type="PROSITE" id="PS50943">
    <property type="entry name" value="HTH_CROC1"/>
    <property type="match status" value="1"/>
</dbReference>
<comment type="caution">
    <text evidence="2">The sequence shown here is derived from an EMBL/GenBank/DDBJ whole genome shotgun (WGS) entry which is preliminary data.</text>
</comment>
<dbReference type="GO" id="GO:0003677">
    <property type="term" value="F:DNA binding"/>
    <property type="evidence" value="ECO:0007669"/>
    <property type="project" value="InterPro"/>
</dbReference>
<evidence type="ECO:0000313" key="3">
    <source>
        <dbReference type="Proteomes" id="UP000015854"/>
    </source>
</evidence>
<dbReference type="PANTHER" id="PTHR37038">
    <property type="entry name" value="TRANSCRIPTIONAL REGULATOR-RELATED"/>
    <property type="match status" value="1"/>
</dbReference>
<evidence type="ECO:0000313" key="2">
    <source>
        <dbReference type="EMBL" id="EQC58252.1"/>
    </source>
</evidence>
<dbReference type="CDD" id="cd00093">
    <property type="entry name" value="HTH_XRE"/>
    <property type="match status" value="1"/>
</dbReference>
<dbReference type="AlphaFoldDB" id="T0SH45"/>
<reference evidence="2 3" key="1">
    <citation type="journal article" date="2013" name="ISME J.">
        <title>Multifactorial diversity sustains microbial community stability.</title>
        <authorList>
            <person name="Erkus O."/>
            <person name="de Jager V.C."/>
            <person name="Spus M."/>
            <person name="van Alen-Boerrigter I.J."/>
            <person name="van Rijswijck I.M."/>
            <person name="Hazelwood L."/>
            <person name="Janssen P.W."/>
            <person name="van Hijum S.A."/>
            <person name="Kleerebezem M."/>
            <person name="Smid E.J."/>
        </authorList>
    </citation>
    <scope>NUCLEOTIDE SEQUENCE [LARGE SCALE GENOMIC DNA]</scope>
    <source>
        <strain evidence="2 3">TIFN6</strain>
    </source>
</reference>
<accession>T0SH45</accession>
<dbReference type="InterPro" id="IPR053163">
    <property type="entry name" value="HTH-type_regulator_Rgg"/>
</dbReference>
<dbReference type="Proteomes" id="UP000015854">
    <property type="component" value="Unassembled WGS sequence"/>
</dbReference>
<dbReference type="InterPro" id="IPR010057">
    <property type="entry name" value="Transcription_activator_Rgg_C"/>
</dbReference>
<name>T0SH45_LACLC</name>
<sequence length="304" mass="35139">MLNKKSPKCSPEYSEEELAIGAVFKFLRKSKGFSQKEAASNEISIPQLSNFENGKTILVTHHFIALLRNINVDMLEFQNAYNQYLKNKDILLFSVKLSDAVMDKDVSKLNLYLNQIKAQLTLDPQNKRLKLDAIRIKSLLYFVDQSNTINKSEQTFLINYLFDLKEWGMYDIRLLGSCAQFIDVIKLAELTNHMIAPLQANIELYHIKHAVTQCLLNIINIFVEQKTFEPARRLIAYLENSDIHEYFMFDKLTLIYNKANYSYQKGDADALDVMKKCLKVLEFCGCSKTATQVSDELKKLDHHD</sequence>
<proteinExistence type="predicted"/>
<protein>
    <recommendedName>
        <fullName evidence="1">HTH cro/C1-type domain-containing protein</fullName>
    </recommendedName>
</protein>
<dbReference type="SMART" id="SM00530">
    <property type="entry name" value="HTH_XRE"/>
    <property type="match status" value="1"/>
</dbReference>
<dbReference type="PANTHER" id="PTHR37038:SF12">
    <property type="entry name" value="TRANSCRIPTIONAL REGULATOR"/>
    <property type="match status" value="1"/>
</dbReference>
<dbReference type="NCBIfam" id="TIGR01716">
    <property type="entry name" value="RGG_Cterm"/>
    <property type="match status" value="1"/>
</dbReference>
<feature type="domain" description="HTH cro/C1-type" evidence="1">
    <location>
        <begin position="24"/>
        <end position="77"/>
    </location>
</feature>
<dbReference type="Pfam" id="PF21259">
    <property type="entry name" value="Rgg_C"/>
    <property type="match status" value="1"/>
</dbReference>
<evidence type="ECO:0000259" key="1">
    <source>
        <dbReference type="PROSITE" id="PS50943"/>
    </source>
</evidence>
<dbReference type="PATRIC" id="fig|1234876.3.peg.196"/>
<organism evidence="2 3">
    <name type="scientific">Lactococcus cremoris subsp. cremoris TIFN6</name>
    <dbReference type="NCBI Taxonomy" id="1234876"/>
    <lineage>
        <taxon>Bacteria</taxon>
        <taxon>Bacillati</taxon>
        <taxon>Bacillota</taxon>
        <taxon>Bacilli</taxon>
        <taxon>Lactobacillales</taxon>
        <taxon>Streptococcaceae</taxon>
        <taxon>Lactococcus</taxon>
        <taxon>Lactococcus cremoris subsp. cremoris</taxon>
    </lineage>
</organism>
<gene>
    <name evidence="2" type="ORF">LLT6_09710</name>
</gene>